<dbReference type="EC" id="2.7.13.3" evidence="3"/>
<keyword evidence="12" id="KW-1133">Transmembrane helix</keyword>
<dbReference type="InterPro" id="IPR003660">
    <property type="entry name" value="HAMP_dom"/>
</dbReference>
<reference evidence="16" key="1">
    <citation type="submission" date="2016-10" db="EMBL/GenBank/DDBJ databases">
        <authorList>
            <person name="Varghese N."/>
            <person name="Submissions S."/>
        </authorList>
    </citation>
    <scope>NUCLEOTIDE SEQUENCE [LARGE SCALE GENOMIC DNA]</scope>
    <source>
        <strain evidence="16">CGMCC 1.10784</strain>
    </source>
</reference>
<dbReference type="InterPro" id="IPR050640">
    <property type="entry name" value="Bact_2-comp_sensor_kinase"/>
</dbReference>
<dbReference type="Proteomes" id="UP000198855">
    <property type="component" value="Unassembled WGS sequence"/>
</dbReference>
<dbReference type="SMART" id="SM00387">
    <property type="entry name" value="HATPase_c"/>
    <property type="match status" value="1"/>
</dbReference>
<dbReference type="GO" id="GO:0000155">
    <property type="term" value="F:phosphorelay sensor kinase activity"/>
    <property type="evidence" value="ECO:0007669"/>
    <property type="project" value="InterPro"/>
</dbReference>
<evidence type="ECO:0000256" key="3">
    <source>
        <dbReference type="ARBA" id="ARBA00012438"/>
    </source>
</evidence>
<dbReference type="EMBL" id="FOMT01000011">
    <property type="protein sequence ID" value="SFF36538.1"/>
    <property type="molecule type" value="Genomic_DNA"/>
</dbReference>
<evidence type="ECO:0000256" key="10">
    <source>
        <dbReference type="ARBA" id="ARBA00023012"/>
    </source>
</evidence>
<organism evidence="15 16">
    <name type="scientific">Paenibacillus catalpae</name>
    <dbReference type="NCBI Taxonomy" id="1045775"/>
    <lineage>
        <taxon>Bacteria</taxon>
        <taxon>Bacillati</taxon>
        <taxon>Bacillota</taxon>
        <taxon>Bacilli</taxon>
        <taxon>Bacillales</taxon>
        <taxon>Paenibacillaceae</taxon>
        <taxon>Paenibacillus</taxon>
    </lineage>
</organism>
<dbReference type="SMART" id="SM00304">
    <property type="entry name" value="HAMP"/>
    <property type="match status" value="1"/>
</dbReference>
<evidence type="ECO:0000259" key="14">
    <source>
        <dbReference type="PROSITE" id="PS50885"/>
    </source>
</evidence>
<dbReference type="PANTHER" id="PTHR34220:SF7">
    <property type="entry name" value="SENSOR HISTIDINE KINASE YPDA"/>
    <property type="match status" value="1"/>
</dbReference>
<evidence type="ECO:0000256" key="8">
    <source>
        <dbReference type="ARBA" id="ARBA00022777"/>
    </source>
</evidence>
<dbReference type="SUPFAM" id="SSF55874">
    <property type="entry name" value="ATPase domain of HSP90 chaperone/DNA topoisomerase II/histidine kinase"/>
    <property type="match status" value="1"/>
</dbReference>
<name>A0A1I2I4F3_9BACL</name>
<dbReference type="PROSITE" id="PS50109">
    <property type="entry name" value="HIS_KIN"/>
    <property type="match status" value="1"/>
</dbReference>
<dbReference type="InterPro" id="IPR005467">
    <property type="entry name" value="His_kinase_dom"/>
</dbReference>
<dbReference type="Pfam" id="PF00672">
    <property type="entry name" value="HAMP"/>
    <property type="match status" value="1"/>
</dbReference>
<keyword evidence="16" id="KW-1185">Reference proteome</keyword>
<dbReference type="PROSITE" id="PS50885">
    <property type="entry name" value="HAMP"/>
    <property type="match status" value="1"/>
</dbReference>
<dbReference type="Pfam" id="PF06580">
    <property type="entry name" value="His_kinase"/>
    <property type="match status" value="1"/>
</dbReference>
<evidence type="ECO:0000313" key="16">
    <source>
        <dbReference type="Proteomes" id="UP000198855"/>
    </source>
</evidence>
<dbReference type="OrthoDB" id="9776552at2"/>
<accession>A0A1I2I4F3</accession>
<evidence type="ECO:0000256" key="12">
    <source>
        <dbReference type="SAM" id="Phobius"/>
    </source>
</evidence>
<dbReference type="Gene3D" id="3.30.565.10">
    <property type="entry name" value="Histidine kinase-like ATPase, C-terminal domain"/>
    <property type="match status" value="1"/>
</dbReference>
<evidence type="ECO:0000256" key="4">
    <source>
        <dbReference type="ARBA" id="ARBA00022475"/>
    </source>
</evidence>
<dbReference type="CDD" id="cd06225">
    <property type="entry name" value="HAMP"/>
    <property type="match status" value="1"/>
</dbReference>
<evidence type="ECO:0000313" key="15">
    <source>
        <dbReference type="EMBL" id="SFF36538.1"/>
    </source>
</evidence>
<dbReference type="AlphaFoldDB" id="A0A1I2I4F3"/>
<dbReference type="Pfam" id="PF02518">
    <property type="entry name" value="HATPase_c"/>
    <property type="match status" value="1"/>
</dbReference>
<evidence type="ECO:0000256" key="6">
    <source>
        <dbReference type="ARBA" id="ARBA00022679"/>
    </source>
</evidence>
<dbReference type="GO" id="GO:0005524">
    <property type="term" value="F:ATP binding"/>
    <property type="evidence" value="ECO:0007669"/>
    <property type="project" value="UniProtKB-KW"/>
</dbReference>
<keyword evidence="8 15" id="KW-0418">Kinase</keyword>
<evidence type="ECO:0000256" key="5">
    <source>
        <dbReference type="ARBA" id="ARBA00022553"/>
    </source>
</evidence>
<dbReference type="Gene3D" id="6.10.340.10">
    <property type="match status" value="1"/>
</dbReference>
<keyword evidence="12" id="KW-0812">Transmembrane</keyword>
<keyword evidence="4" id="KW-1003">Cell membrane</keyword>
<proteinExistence type="predicted"/>
<dbReference type="InterPro" id="IPR010559">
    <property type="entry name" value="Sig_transdc_His_kin_internal"/>
</dbReference>
<evidence type="ECO:0000259" key="13">
    <source>
        <dbReference type="PROSITE" id="PS50109"/>
    </source>
</evidence>
<feature type="domain" description="HAMP" evidence="14">
    <location>
        <begin position="334"/>
        <end position="386"/>
    </location>
</feature>
<keyword evidence="10" id="KW-0902">Two-component regulatory system</keyword>
<dbReference type="GO" id="GO:0005886">
    <property type="term" value="C:plasma membrane"/>
    <property type="evidence" value="ECO:0007669"/>
    <property type="project" value="UniProtKB-SubCell"/>
</dbReference>
<keyword evidence="11 12" id="KW-0472">Membrane</keyword>
<evidence type="ECO:0000256" key="7">
    <source>
        <dbReference type="ARBA" id="ARBA00022741"/>
    </source>
</evidence>
<dbReference type="RefSeq" id="WP_091191015.1">
    <property type="nucleotide sequence ID" value="NZ_FOMT01000011.1"/>
</dbReference>
<feature type="transmembrane region" description="Helical" evidence="12">
    <location>
        <begin position="314"/>
        <end position="337"/>
    </location>
</feature>
<dbReference type="STRING" id="1045775.SAMN05216378_0120"/>
<keyword evidence="9" id="KW-0067">ATP-binding</keyword>
<keyword evidence="5" id="KW-0597">Phosphoprotein</keyword>
<comment type="subcellular location">
    <subcellularLocation>
        <location evidence="2">Cell membrane</location>
        <topology evidence="2">Multi-pass membrane protein</topology>
    </subcellularLocation>
</comment>
<evidence type="ECO:0000256" key="11">
    <source>
        <dbReference type="ARBA" id="ARBA00023136"/>
    </source>
</evidence>
<gene>
    <name evidence="15" type="ORF">SAMN05216378_0120</name>
</gene>
<keyword evidence="6" id="KW-0808">Transferase</keyword>
<feature type="transmembrane region" description="Helical" evidence="12">
    <location>
        <begin position="20"/>
        <end position="42"/>
    </location>
</feature>
<dbReference type="InterPro" id="IPR003594">
    <property type="entry name" value="HATPase_dom"/>
</dbReference>
<evidence type="ECO:0000256" key="9">
    <source>
        <dbReference type="ARBA" id="ARBA00022840"/>
    </source>
</evidence>
<comment type="catalytic activity">
    <reaction evidence="1">
        <text>ATP + protein L-histidine = ADP + protein N-phospho-L-histidine.</text>
        <dbReference type="EC" id="2.7.13.3"/>
    </reaction>
</comment>
<feature type="domain" description="Histidine kinase" evidence="13">
    <location>
        <begin position="496"/>
        <end position="601"/>
    </location>
</feature>
<evidence type="ECO:0000256" key="1">
    <source>
        <dbReference type="ARBA" id="ARBA00000085"/>
    </source>
</evidence>
<protein>
    <recommendedName>
        <fullName evidence="3">histidine kinase</fullName>
        <ecNumber evidence="3">2.7.13.3</ecNumber>
    </recommendedName>
</protein>
<sequence length="609" mass="69828">MRFRKIYRNYIQNNLFVKVILVFAVIVHLTIITLSYLLFGLISDSIVNSELNNQKQAMERVNRYMEQKYDWVQNTVQDIYRNSLLASNASYFLRHSYSEYAQYMLDQNYAGGNESAVDILSYLADRMDADPDIQNMLLYSTDMQQLYAFNRNGPRRLYKTNPTRSYIPEIMAAEGPVAATPNIWIRGLIGQWNSQLYSMRVQVNDKNTLKNIGQLLVYFDSGMVNRSLDQQRTPLKGEILVLSQDGQVLSDSANRYYGQIFPYMKQIGSLKESEALDEPSYISTLTQNKAGYFVVGITPKSAMAEAYAGLKRTIILISSICIVVAVIIPSILIVNISRRTNRIVHFMRKVEGGNFTARLQDAREDELGQISQSFNEMLDELGRHIDREYKAEIRHKQTELAALQARVNPHFLYNTLEVIRMRAMSQGAVDVGEMIYSLAALFRNSVSAKAENTLGEELEMCRLYLELFRIRYKDKFAYEVECDQELLRVPIAKLLLQPIVENYIVHGMDSRRKNNRLNIEAVQEHGLIRVRIRDNGKGIEPEQLAFIMRRLKMPETEEQQSFGLRSVHERIELVHGPGYGLNIESTPGKGTSVTVIWPAAEQQEEAGDV</sequence>
<dbReference type="PANTHER" id="PTHR34220">
    <property type="entry name" value="SENSOR HISTIDINE KINASE YPDA"/>
    <property type="match status" value="1"/>
</dbReference>
<evidence type="ECO:0000256" key="2">
    <source>
        <dbReference type="ARBA" id="ARBA00004651"/>
    </source>
</evidence>
<keyword evidence="7" id="KW-0547">Nucleotide-binding</keyword>
<dbReference type="InterPro" id="IPR036890">
    <property type="entry name" value="HATPase_C_sf"/>
</dbReference>
<dbReference type="SUPFAM" id="SSF158472">
    <property type="entry name" value="HAMP domain-like"/>
    <property type="match status" value="1"/>
</dbReference>